<name>A0AAU7CKR0_9BACT</name>
<protein>
    <submittedName>
        <fullName evidence="3">Amidohydrolase family protein</fullName>
    </submittedName>
</protein>
<dbReference type="Gene3D" id="3.20.20.140">
    <property type="entry name" value="Metal-dependent hydrolases"/>
    <property type="match status" value="1"/>
</dbReference>
<dbReference type="GO" id="GO:0019748">
    <property type="term" value="P:secondary metabolic process"/>
    <property type="evidence" value="ECO:0007669"/>
    <property type="project" value="TreeGrafter"/>
</dbReference>
<dbReference type="SUPFAM" id="SSF51556">
    <property type="entry name" value="Metallo-dependent hydrolases"/>
    <property type="match status" value="1"/>
</dbReference>
<dbReference type="AlphaFoldDB" id="A0AAU7CKR0"/>
<evidence type="ECO:0000313" key="3">
    <source>
        <dbReference type="EMBL" id="XBH05593.1"/>
    </source>
</evidence>
<dbReference type="GO" id="GO:0016831">
    <property type="term" value="F:carboxy-lyase activity"/>
    <property type="evidence" value="ECO:0007669"/>
    <property type="project" value="InterPro"/>
</dbReference>
<proteinExistence type="predicted"/>
<evidence type="ECO:0000256" key="1">
    <source>
        <dbReference type="ARBA" id="ARBA00023239"/>
    </source>
</evidence>
<dbReference type="GO" id="GO:0005829">
    <property type="term" value="C:cytosol"/>
    <property type="evidence" value="ECO:0007669"/>
    <property type="project" value="TreeGrafter"/>
</dbReference>
<feature type="domain" description="Amidohydrolase-related" evidence="2">
    <location>
        <begin position="46"/>
        <end position="322"/>
    </location>
</feature>
<dbReference type="RefSeq" id="WP_406698427.1">
    <property type="nucleotide sequence ID" value="NZ_CP155447.1"/>
</dbReference>
<dbReference type="InterPro" id="IPR006680">
    <property type="entry name" value="Amidohydro-rel"/>
</dbReference>
<accession>A0AAU7CKR0</accession>
<dbReference type="PANTHER" id="PTHR21240">
    <property type="entry name" value="2-AMINO-3-CARBOXYLMUCONATE-6-SEMIALDEHYDE DECARBOXYLASE"/>
    <property type="match status" value="1"/>
</dbReference>
<dbReference type="GO" id="GO:0016787">
    <property type="term" value="F:hydrolase activity"/>
    <property type="evidence" value="ECO:0007669"/>
    <property type="project" value="InterPro"/>
</dbReference>
<dbReference type="InterPro" id="IPR032465">
    <property type="entry name" value="ACMSD"/>
</dbReference>
<evidence type="ECO:0000259" key="2">
    <source>
        <dbReference type="Pfam" id="PF04909"/>
    </source>
</evidence>
<sequence length="325" mass="35708">MRTITLEEHFATPAFMNGPGKSHKDGGESMGIPDLVDQLLDLGKRRIADMDAAGIDVQVVSLTAPGVEQLEPGEAASLARETNDVVAEAIRHHPTRLAGFATIPTPDPEAAARELERAIRDLGFKGAAINGHVRGRYLDDSAFAPILERAESLGVPIYLHPTPPPRAVFETYYAGFAPEVSARFSTAGWGWHIETATHVLRMVLGGVFDRHPKLQVIIGHMGEGLPFMMQRLDRRMTTALTKLRRPIGAYLRENLHYTFSGYNFTSTFLDLLLEVGVDRIMFSADYPYSSMDEARRFLEGLPVAPADRERIAHGNAEHLLGLGAS</sequence>
<reference evidence="3" key="1">
    <citation type="submission" date="2024-05" db="EMBL/GenBank/DDBJ databases">
        <title>Planctomycetes of the genus Singulisphaera possess chitinolytic capabilities.</title>
        <authorList>
            <person name="Ivanova A."/>
        </authorList>
    </citation>
    <scope>NUCLEOTIDE SEQUENCE</scope>
    <source>
        <strain evidence="3">Ch08T</strain>
    </source>
</reference>
<gene>
    <name evidence="3" type="ORF">V5E97_06115</name>
</gene>
<dbReference type="InterPro" id="IPR032466">
    <property type="entry name" value="Metal_Hydrolase"/>
</dbReference>
<organism evidence="3">
    <name type="scientific">Singulisphaera sp. Ch08</name>
    <dbReference type="NCBI Taxonomy" id="3120278"/>
    <lineage>
        <taxon>Bacteria</taxon>
        <taxon>Pseudomonadati</taxon>
        <taxon>Planctomycetota</taxon>
        <taxon>Planctomycetia</taxon>
        <taxon>Isosphaerales</taxon>
        <taxon>Isosphaeraceae</taxon>
        <taxon>Singulisphaera</taxon>
    </lineage>
</organism>
<dbReference type="Pfam" id="PF04909">
    <property type="entry name" value="Amidohydro_2"/>
    <property type="match status" value="1"/>
</dbReference>
<dbReference type="PANTHER" id="PTHR21240:SF30">
    <property type="entry name" value="AMIDOHYDROLASE-RELATED DOMAIN-CONTAINING PROTEIN-RELATED"/>
    <property type="match status" value="1"/>
</dbReference>
<dbReference type="EMBL" id="CP155447">
    <property type="protein sequence ID" value="XBH05593.1"/>
    <property type="molecule type" value="Genomic_DNA"/>
</dbReference>
<keyword evidence="1" id="KW-0456">Lyase</keyword>